<dbReference type="Gene3D" id="3.30.70.1280">
    <property type="entry name" value="SP0830-like domains"/>
    <property type="match status" value="1"/>
</dbReference>
<dbReference type="OrthoDB" id="9806494at2"/>
<dbReference type="PANTHER" id="PTHR36439">
    <property type="entry name" value="BLL4334 PROTEIN"/>
    <property type="match status" value="1"/>
</dbReference>
<dbReference type="InterPro" id="IPR012545">
    <property type="entry name" value="DUF1697"/>
</dbReference>
<sequence length="181" mass="19926">MSRTTQRYVALLRGINVGGNNKIVMKELAEAFRQAGYADVSTYINSGNLFFSADAPPTPEAVEAVIAEAFGLDIAVLIRSRDEIAEVIERAPKELDDPAVRPDVWFLRPSLSPESALAAMPEPHPEVDRIWTGPGVLYTTRVAELASKSRLTKAVGTKVYKEMSVRNWNTTRKLLALLTTP</sequence>
<dbReference type="PIRSF" id="PIRSF008502">
    <property type="entry name" value="UCP008502"/>
    <property type="match status" value="1"/>
</dbReference>
<keyword evidence="2" id="KW-1185">Reference proteome</keyword>
<name>A0A4R1CLH6_9ACTN</name>
<reference evidence="1 2" key="1">
    <citation type="submission" date="2019-03" db="EMBL/GenBank/DDBJ databases">
        <authorList>
            <person name="Kim M.K.M."/>
        </authorList>
    </citation>
    <scope>NUCLEOTIDE SEQUENCE [LARGE SCALE GENOMIC DNA]</scope>
    <source>
        <strain evidence="1 2">18JY15-6</strain>
    </source>
</reference>
<dbReference type="AlphaFoldDB" id="A0A4R1CLH6"/>
<organism evidence="1 2">
    <name type="scientific">Nocardioides jejuensis</name>
    <dbReference type="NCBI Taxonomy" id="2502782"/>
    <lineage>
        <taxon>Bacteria</taxon>
        <taxon>Bacillati</taxon>
        <taxon>Actinomycetota</taxon>
        <taxon>Actinomycetes</taxon>
        <taxon>Propionibacteriales</taxon>
        <taxon>Nocardioidaceae</taxon>
        <taxon>Nocardioides</taxon>
    </lineage>
</organism>
<dbReference type="SUPFAM" id="SSF160379">
    <property type="entry name" value="SP0830-like"/>
    <property type="match status" value="1"/>
</dbReference>
<protein>
    <submittedName>
        <fullName evidence="1">DUF1697 domain-containing protein</fullName>
    </submittedName>
</protein>
<dbReference type="Gene3D" id="3.30.70.1260">
    <property type="entry name" value="bacterial protein sp0830 like"/>
    <property type="match status" value="1"/>
</dbReference>
<dbReference type="RefSeq" id="WP_131581546.1">
    <property type="nucleotide sequence ID" value="NZ_SJZJ01000002.1"/>
</dbReference>
<gene>
    <name evidence="1" type="ORF">EPD65_02345</name>
</gene>
<evidence type="ECO:0000313" key="2">
    <source>
        <dbReference type="Proteomes" id="UP000295453"/>
    </source>
</evidence>
<dbReference type="Pfam" id="PF08002">
    <property type="entry name" value="DUF1697"/>
    <property type="match status" value="1"/>
</dbReference>
<dbReference type="PANTHER" id="PTHR36439:SF1">
    <property type="entry name" value="DUF1697 DOMAIN-CONTAINING PROTEIN"/>
    <property type="match status" value="1"/>
</dbReference>
<evidence type="ECO:0000313" key="1">
    <source>
        <dbReference type="EMBL" id="TCJ30898.1"/>
    </source>
</evidence>
<dbReference type="EMBL" id="SJZJ01000002">
    <property type="protein sequence ID" value="TCJ30898.1"/>
    <property type="molecule type" value="Genomic_DNA"/>
</dbReference>
<comment type="caution">
    <text evidence="1">The sequence shown here is derived from an EMBL/GenBank/DDBJ whole genome shotgun (WGS) entry which is preliminary data.</text>
</comment>
<proteinExistence type="predicted"/>
<dbReference type="Proteomes" id="UP000295453">
    <property type="component" value="Unassembled WGS sequence"/>
</dbReference>
<accession>A0A4R1CLH6</accession>